<dbReference type="Pfam" id="PF07690">
    <property type="entry name" value="MFS_1"/>
    <property type="match status" value="1"/>
</dbReference>
<proteinExistence type="predicted"/>
<feature type="transmembrane region" description="Helical" evidence="6">
    <location>
        <begin position="387"/>
        <end position="405"/>
    </location>
</feature>
<dbReference type="NCBIfam" id="TIGR00885">
    <property type="entry name" value="fucP"/>
    <property type="match status" value="1"/>
</dbReference>
<keyword evidence="9" id="KW-1185">Reference proteome</keyword>
<dbReference type="AlphaFoldDB" id="A0A1M5U5C5"/>
<dbReference type="InterPro" id="IPR020846">
    <property type="entry name" value="MFS_dom"/>
</dbReference>
<feature type="transmembrane region" description="Helical" evidence="6">
    <location>
        <begin position="355"/>
        <end position="375"/>
    </location>
</feature>
<feature type="transmembrane region" description="Helical" evidence="6">
    <location>
        <begin position="208"/>
        <end position="227"/>
    </location>
</feature>
<dbReference type="Proteomes" id="UP000184212">
    <property type="component" value="Unassembled WGS sequence"/>
</dbReference>
<keyword evidence="3 6" id="KW-0812">Transmembrane</keyword>
<evidence type="ECO:0000256" key="6">
    <source>
        <dbReference type="SAM" id="Phobius"/>
    </source>
</evidence>
<feature type="transmembrane region" description="Helical" evidence="6">
    <location>
        <begin position="300"/>
        <end position="320"/>
    </location>
</feature>
<dbReference type="OrthoDB" id="9795150at2"/>
<gene>
    <name evidence="8" type="ORF">SAMN04488109_4472</name>
</gene>
<comment type="subcellular location">
    <subcellularLocation>
        <location evidence="1">Cell inner membrane</location>
        <topology evidence="1">Multi-pass membrane protein</topology>
    </subcellularLocation>
</comment>
<feature type="transmembrane region" description="Helical" evidence="6">
    <location>
        <begin position="114"/>
        <end position="135"/>
    </location>
</feature>
<keyword evidence="4 6" id="KW-1133">Transmembrane helix</keyword>
<evidence type="ECO:0000256" key="4">
    <source>
        <dbReference type="ARBA" id="ARBA00022989"/>
    </source>
</evidence>
<evidence type="ECO:0000256" key="2">
    <source>
        <dbReference type="ARBA" id="ARBA00022475"/>
    </source>
</evidence>
<dbReference type="InterPro" id="IPR050375">
    <property type="entry name" value="MFS_TsgA-like"/>
</dbReference>
<name>A0A1M5U5C5_9BACT</name>
<dbReference type="GO" id="GO:0005886">
    <property type="term" value="C:plasma membrane"/>
    <property type="evidence" value="ECO:0007669"/>
    <property type="project" value="UniProtKB-SubCell"/>
</dbReference>
<feature type="transmembrane region" description="Helical" evidence="6">
    <location>
        <begin position="417"/>
        <end position="436"/>
    </location>
</feature>
<feature type="transmembrane region" description="Helical" evidence="6">
    <location>
        <begin position="156"/>
        <end position="175"/>
    </location>
</feature>
<reference evidence="8 9" key="1">
    <citation type="submission" date="2016-11" db="EMBL/GenBank/DDBJ databases">
        <authorList>
            <person name="Jaros S."/>
            <person name="Januszkiewicz K."/>
            <person name="Wedrychowicz H."/>
        </authorList>
    </citation>
    <scope>NUCLEOTIDE SEQUENCE [LARGE SCALE GENOMIC DNA]</scope>
    <source>
        <strain evidence="8 9">DSM 24574</strain>
    </source>
</reference>
<feature type="transmembrane region" description="Helical" evidence="6">
    <location>
        <begin position="248"/>
        <end position="270"/>
    </location>
</feature>
<dbReference type="STRING" id="947013.SAMN04488109_4472"/>
<accession>A0A1M5U5C5</accession>
<dbReference type="InterPro" id="IPR011701">
    <property type="entry name" value="MFS"/>
</dbReference>
<evidence type="ECO:0000313" key="8">
    <source>
        <dbReference type="EMBL" id="SHH58217.1"/>
    </source>
</evidence>
<dbReference type="PROSITE" id="PS50850">
    <property type="entry name" value="MFS"/>
    <property type="match status" value="1"/>
</dbReference>
<protein>
    <submittedName>
        <fullName evidence="8">MFS transporter, FHS family, L-fucose permease</fullName>
    </submittedName>
</protein>
<feature type="domain" description="Major facilitator superfamily (MFS) profile" evidence="7">
    <location>
        <begin position="24"/>
        <end position="442"/>
    </location>
</feature>
<keyword evidence="2" id="KW-1003">Cell membrane</keyword>
<dbReference type="PANTHER" id="PTHR43702:SF11">
    <property type="entry name" value="L-FUCOSE-PROTON SYMPORTER"/>
    <property type="match status" value="1"/>
</dbReference>
<dbReference type="EMBL" id="FQWQ01000003">
    <property type="protein sequence ID" value="SHH58217.1"/>
    <property type="molecule type" value="Genomic_DNA"/>
</dbReference>
<organism evidence="8 9">
    <name type="scientific">Chryseolinea serpens</name>
    <dbReference type="NCBI Taxonomy" id="947013"/>
    <lineage>
        <taxon>Bacteria</taxon>
        <taxon>Pseudomonadati</taxon>
        <taxon>Bacteroidota</taxon>
        <taxon>Cytophagia</taxon>
        <taxon>Cytophagales</taxon>
        <taxon>Fulvivirgaceae</taxon>
        <taxon>Chryseolinea</taxon>
    </lineage>
</organism>
<feature type="transmembrane region" description="Helical" evidence="6">
    <location>
        <begin position="58"/>
        <end position="78"/>
    </location>
</feature>
<dbReference type="InterPro" id="IPR005275">
    <property type="entry name" value="Lfuc_symporter_FucP"/>
</dbReference>
<dbReference type="SUPFAM" id="SSF103473">
    <property type="entry name" value="MFS general substrate transporter"/>
    <property type="match status" value="1"/>
</dbReference>
<dbReference type="RefSeq" id="WP_073138384.1">
    <property type="nucleotide sequence ID" value="NZ_FQWQ01000003.1"/>
</dbReference>
<evidence type="ECO:0000259" key="7">
    <source>
        <dbReference type="PROSITE" id="PS50850"/>
    </source>
</evidence>
<dbReference type="GO" id="GO:0015535">
    <property type="term" value="F:fucose:proton symporter activity"/>
    <property type="evidence" value="ECO:0007669"/>
    <property type="project" value="InterPro"/>
</dbReference>
<dbReference type="InterPro" id="IPR036259">
    <property type="entry name" value="MFS_trans_sf"/>
</dbReference>
<evidence type="ECO:0000313" key="9">
    <source>
        <dbReference type="Proteomes" id="UP000184212"/>
    </source>
</evidence>
<dbReference type="Gene3D" id="1.20.1250.20">
    <property type="entry name" value="MFS general substrate transporter like domains"/>
    <property type="match status" value="2"/>
</dbReference>
<feature type="transmembrane region" description="Helical" evidence="6">
    <location>
        <begin position="90"/>
        <end position="108"/>
    </location>
</feature>
<evidence type="ECO:0000256" key="3">
    <source>
        <dbReference type="ARBA" id="ARBA00022692"/>
    </source>
</evidence>
<evidence type="ECO:0000256" key="5">
    <source>
        <dbReference type="ARBA" id="ARBA00023136"/>
    </source>
</evidence>
<keyword evidence="5 6" id="KW-0472">Membrane</keyword>
<feature type="transmembrane region" description="Helical" evidence="6">
    <location>
        <begin position="332"/>
        <end position="349"/>
    </location>
</feature>
<feature type="transmembrane region" description="Helical" evidence="6">
    <location>
        <begin position="21"/>
        <end position="38"/>
    </location>
</feature>
<sequence length="442" mass="48539">MPILNTDTVRVEQNGTSTKSYLVPFILVTSLFFLWGLANSLNGTLIKHFQTALNLNRAQAGIVDSAFYIGYFVMALPAGFLMNRIGYKKGILIGLFLYAIGAFIFYPAAEIRVYSLFLFALFIIACGLAFLETAANPYVTVLGNPATADSRINFSQSFNGLSIILGPIIGSLFIYSTKEYNNDMLNEMPFEHAEAIRIAEAQSVQMPYLVLGGIVLFVAILFAFTKMPEISSDGEKNASFKGIFRHRHLVFGVIAQFFYVGAQASLWGYFVDLKLGLSKLHNIPLVEWLYPITTESTSTAIASFHASFALALFMAGRFVGTWLLTKFKAHNLLAAYAAACMVLIGYALVGEGLSAIIAITCAYFFMSIMFPTIFALSIKNLGDQVKLGAALVIMAIVGGAVLPPLTGLLSQGNMQHALYIPLFAFGVIFLFGLRGYKVEWWW</sequence>
<evidence type="ECO:0000256" key="1">
    <source>
        <dbReference type="ARBA" id="ARBA00004429"/>
    </source>
</evidence>
<dbReference type="CDD" id="cd17394">
    <property type="entry name" value="MFS_FucP_like"/>
    <property type="match status" value="1"/>
</dbReference>
<dbReference type="PANTHER" id="PTHR43702">
    <property type="entry name" value="L-FUCOSE-PROTON SYMPORTER"/>
    <property type="match status" value="1"/>
</dbReference>